<feature type="compositionally biased region" description="Low complexity" evidence="1">
    <location>
        <begin position="10"/>
        <end position="21"/>
    </location>
</feature>
<evidence type="ECO:0000313" key="3">
    <source>
        <dbReference type="Proteomes" id="UP001177670"/>
    </source>
</evidence>
<reference evidence="2" key="1">
    <citation type="submission" date="2021-10" db="EMBL/GenBank/DDBJ databases">
        <title>Melipona bicolor Genome sequencing and assembly.</title>
        <authorList>
            <person name="Araujo N.S."/>
            <person name="Arias M.C."/>
        </authorList>
    </citation>
    <scope>NUCLEOTIDE SEQUENCE</scope>
    <source>
        <strain evidence="2">USP_2M_L1-L4_2017</strain>
        <tissue evidence="2">Whole body</tissue>
    </source>
</reference>
<gene>
    <name evidence="2" type="ORF">K0M31_011148</name>
</gene>
<comment type="caution">
    <text evidence="2">The sequence shown here is derived from an EMBL/GenBank/DDBJ whole genome shotgun (WGS) entry which is preliminary data.</text>
</comment>
<keyword evidence="3" id="KW-1185">Reference proteome</keyword>
<proteinExistence type="predicted"/>
<sequence>MEEVEEVEENTNSCSTSTSSSATVRGKKHCTEMRSEKPAYLRQKGTTYKRIYRL</sequence>
<feature type="region of interest" description="Disordered" evidence="1">
    <location>
        <begin position="1"/>
        <end position="54"/>
    </location>
</feature>
<organism evidence="2 3">
    <name type="scientific">Melipona bicolor</name>
    <dbReference type="NCBI Taxonomy" id="60889"/>
    <lineage>
        <taxon>Eukaryota</taxon>
        <taxon>Metazoa</taxon>
        <taxon>Ecdysozoa</taxon>
        <taxon>Arthropoda</taxon>
        <taxon>Hexapoda</taxon>
        <taxon>Insecta</taxon>
        <taxon>Pterygota</taxon>
        <taxon>Neoptera</taxon>
        <taxon>Endopterygota</taxon>
        <taxon>Hymenoptera</taxon>
        <taxon>Apocrita</taxon>
        <taxon>Aculeata</taxon>
        <taxon>Apoidea</taxon>
        <taxon>Anthophila</taxon>
        <taxon>Apidae</taxon>
        <taxon>Melipona</taxon>
    </lineage>
</organism>
<dbReference type="EMBL" id="JAHYIQ010000003">
    <property type="protein sequence ID" value="KAK1133333.1"/>
    <property type="molecule type" value="Genomic_DNA"/>
</dbReference>
<protein>
    <submittedName>
        <fullName evidence="2">Uncharacterized protein</fullName>
    </submittedName>
</protein>
<evidence type="ECO:0000256" key="1">
    <source>
        <dbReference type="SAM" id="MobiDB-lite"/>
    </source>
</evidence>
<accession>A0AA40G8Z8</accession>
<evidence type="ECO:0000313" key="2">
    <source>
        <dbReference type="EMBL" id="KAK1133333.1"/>
    </source>
</evidence>
<name>A0AA40G8Z8_9HYME</name>
<dbReference type="Proteomes" id="UP001177670">
    <property type="component" value="Unassembled WGS sequence"/>
</dbReference>
<dbReference type="AlphaFoldDB" id="A0AA40G8Z8"/>
<feature type="compositionally biased region" description="Basic and acidic residues" evidence="1">
    <location>
        <begin position="29"/>
        <end position="39"/>
    </location>
</feature>